<keyword evidence="1" id="KW-0472">Membrane</keyword>
<dbReference type="AlphaFoldDB" id="A0A2N3Y737"/>
<feature type="transmembrane region" description="Helical" evidence="1">
    <location>
        <begin position="136"/>
        <end position="158"/>
    </location>
</feature>
<dbReference type="Proteomes" id="UP000233786">
    <property type="component" value="Unassembled WGS sequence"/>
</dbReference>
<feature type="transmembrane region" description="Helical" evidence="1">
    <location>
        <begin position="60"/>
        <end position="81"/>
    </location>
</feature>
<organism evidence="2 3">
    <name type="scientific">Saccharopolyspora spinosa</name>
    <dbReference type="NCBI Taxonomy" id="60894"/>
    <lineage>
        <taxon>Bacteria</taxon>
        <taxon>Bacillati</taxon>
        <taxon>Actinomycetota</taxon>
        <taxon>Actinomycetes</taxon>
        <taxon>Pseudonocardiales</taxon>
        <taxon>Pseudonocardiaceae</taxon>
        <taxon>Saccharopolyspora</taxon>
    </lineage>
</organism>
<gene>
    <name evidence="2" type="ORF">A8926_6880</name>
</gene>
<protein>
    <submittedName>
        <fullName evidence="2">Leader peptidase (Prepilin peptidase)/N-methyltransferase</fullName>
    </submittedName>
</protein>
<evidence type="ECO:0000313" key="3">
    <source>
        <dbReference type="Proteomes" id="UP000233786"/>
    </source>
</evidence>
<sequence length="231" mass="24457">MQCWIRHLVHAPVGGAMRFPAMHCSSMGAGFLFAGAGIAAGCVLAWRVRSWVVWSTRRGPMVGFSAVGGVVSLVVGCRFATDPALLAWWWLGITGAGLAVIDMACHRLPRAWVVTTAAGGLAVFAMLTITDPENGVALVRSLLAAVVVFAVGVLAYLVIPDWMGFGDVTLYGALALYWAWIGWHAVLRGITASFLLLGITAALAWIRRRDSEARIAAGPSLILGGWIGVLS</sequence>
<dbReference type="EMBL" id="PJNB01000001">
    <property type="protein sequence ID" value="PKW18752.1"/>
    <property type="molecule type" value="Genomic_DNA"/>
</dbReference>
<keyword evidence="1" id="KW-0812">Transmembrane</keyword>
<feature type="transmembrane region" description="Helical" evidence="1">
    <location>
        <begin position="27"/>
        <end position="48"/>
    </location>
</feature>
<keyword evidence="3" id="KW-1185">Reference proteome</keyword>
<name>A0A2N3Y737_SACSN</name>
<feature type="transmembrane region" description="Helical" evidence="1">
    <location>
        <begin position="87"/>
        <end position="105"/>
    </location>
</feature>
<evidence type="ECO:0000256" key="1">
    <source>
        <dbReference type="SAM" id="Phobius"/>
    </source>
</evidence>
<dbReference type="GO" id="GO:0032259">
    <property type="term" value="P:methylation"/>
    <property type="evidence" value="ECO:0007669"/>
    <property type="project" value="UniProtKB-KW"/>
</dbReference>
<comment type="caution">
    <text evidence="2">The sequence shown here is derived from an EMBL/GenBank/DDBJ whole genome shotgun (WGS) entry which is preliminary data.</text>
</comment>
<dbReference type="GO" id="GO:0008168">
    <property type="term" value="F:methyltransferase activity"/>
    <property type="evidence" value="ECO:0007669"/>
    <property type="project" value="UniProtKB-KW"/>
</dbReference>
<feature type="transmembrane region" description="Helical" evidence="1">
    <location>
        <begin position="189"/>
        <end position="206"/>
    </location>
</feature>
<reference evidence="2" key="1">
    <citation type="submission" date="2017-12" db="EMBL/GenBank/DDBJ databases">
        <title>Sequencing the genomes of 1000 Actinobacteria strains.</title>
        <authorList>
            <person name="Klenk H.-P."/>
        </authorList>
    </citation>
    <scope>NUCLEOTIDE SEQUENCE [LARGE SCALE GENOMIC DNA]</scope>
    <source>
        <strain evidence="2">DSM 44228</strain>
    </source>
</reference>
<accession>A0A2N3Y737</accession>
<dbReference type="STRING" id="994479.GCA_000194155_04901"/>
<evidence type="ECO:0000313" key="2">
    <source>
        <dbReference type="EMBL" id="PKW18752.1"/>
    </source>
</evidence>
<proteinExistence type="predicted"/>
<feature type="transmembrane region" description="Helical" evidence="1">
    <location>
        <begin position="112"/>
        <end position="130"/>
    </location>
</feature>
<keyword evidence="1" id="KW-1133">Transmembrane helix</keyword>